<gene>
    <name evidence="2" type="ORF">DYH56_03485</name>
</gene>
<keyword evidence="3" id="KW-1185">Reference proteome</keyword>
<comment type="caution">
    <text evidence="2">The sequence shown here is derived from an EMBL/GenBank/DDBJ whole genome shotgun (WGS) entry which is preliminary data.</text>
</comment>
<evidence type="ECO:0000313" key="2">
    <source>
        <dbReference type="EMBL" id="REI42428.1"/>
    </source>
</evidence>
<dbReference type="RefSeq" id="WP_114641469.1">
    <property type="nucleotide sequence ID" value="NZ_JAACIO010000004.1"/>
</dbReference>
<evidence type="ECO:0000313" key="3">
    <source>
        <dbReference type="Proteomes" id="UP000263486"/>
    </source>
</evidence>
<proteinExistence type="predicted"/>
<evidence type="ECO:0000256" key="1">
    <source>
        <dbReference type="SAM" id="MobiDB-lite"/>
    </source>
</evidence>
<feature type="compositionally biased region" description="Basic and acidic residues" evidence="1">
    <location>
        <begin position="179"/>
        <end position="198"/>
    </location>
</feature>
<dbReference type="Proteomes" id="UP000263486">
    <property type="component" value="Unassembled WGS sequence"/>
</dbReference>
<reference evidence="2 3" key="1">
    <citation type="submission" date="2018-08" db="EMBL/GenBank/DDBJ databases">
        <title>Draft genome sequence of Psychrilyobacter sp. strain SD5 isolated from Black Sea water.</title>
        <authorList>
            <person name="Yadav S."/>
            <person name="Villanueva L."/>
            <person name="Damste J.S.S."/>
        </authorList>
    </citation>
    <scope>NUCLEOTIDE SEQUENCE [LARGE SCALE GENOMIC DNA]</scope>
    <source>
        <strain evidence="2 3">SD5</strain>
    </source>
</reference>
<dbReference type="EMBL" id="QUAJ01000004">
    <property type="protein sequence ID" value="REI42428.1"/>
    <property type="molecule type" value="Genomic_DNA"/>
</dbReference>
<dbReference type="InterPro" id="IPR013046">
    <property type="entry name" value="GpV/Gp45"/>
</dbReference>
<organism evidence="2 3">
    <name type="scientific">Psychrilyobacter piezotolerans</name>
    <dbReference type="NCBI Taxonomy" id="2293438"/>
    <lineage>
        <taxon>Bacteria</taxon>
        <taxon>Fusobacteriati</taxon>
        <taxon>Fusobacteriota</taxon>
        <taxon>Fusobacteriia</taxon>
        <taxon>Fusobacteriales</taxon>
        <taxon>Fusobacteriaceae</taxon>
        <taxon>Psychrilyobacter</taxon>
    </lineage>
</organism>
<accession>A0ABX9KJC5</accession>
<name>A0ABX9KJC5_9FUSO</name>
<protein>
    <submittedName>
        <fullName evidence="2">Phage baseplate assembly protein V</fullName>
    </submittedName>
</protein>
<feature type="region of interest" description="Disordered" evidence="1">
    <location>
        <begin position="173"/>
        <end position="198"/>
    </location>
</feature>
<dbReference type="NCBIfam" id="TIGR01644">
    <property type="entry name" value="phage_P2_V"/>
    <property type="match status" value="1"/>
</dbReference>
<dbReference type="Gene3D" id="6.20.150.10">
    <property type="match status" value="1"/>
</dbReference>
<dbReference type="InterPro" id="IPR037026">
    <property type="entry name" value="Vgr_OB-fold_dom_sf"/>
</dbReference>
<dbReference type="Gene3D" id="2.40.50.230">
    <property type="entry name" value="Gp5 N-terminal domain"/>
    <property type="match status" value="1"/>
</dbReference>
<sequence length="198" mass="21510">MEFRFLRTGKVSSINHKATTARVEFDDAPGIISKPLKVLMDHTNTEKNYSMPSIGENAVCIFLPHAPSVGFILGSYSSEKNLPKDTGKMKYIIFPDGTKIKYNFETHLLEINCVGDIDIKGANNVNISSKNIVMTTDNLTINAKATSIAGASLDINAVTTAKNITAEEVGVTKLSTPKGDVDKHKHKDAESRETTAPV</sequence>